<evidence type="ECO:0000256" key="1">
    <source>
        <dbReference type="ARBA" id="ARBA00004173"/>
    </source>
</evidence>
<dbReference type="GO" id="GO:0016020">
    <property type="term" value="C:membrane"/>
    <property type="evidence" value="ECO:0007669"/>
    <property type="project" value="UniProtKB-SubCell"/>
</dbReference>
<evidence type="ECO:0000256" key="5">
    <source>
        <dbReference type="ARBA" id="ARBA00023128"/>
    </source>
</evidence>
<organism evidence="7 8">
    <name type="scientific">Diatrype stigma</name>
    <dbReference type="NCBI Taxonomy" id="117547"/>
    <lineage>
        <taxon>Eukaryota</taxon>
        <taxon>Fungi</taxon>
        <taxon>Dikarya</taxon>
        <taxon>Ascomycota</taxon>
        <taxon>Pezizomycotina</taxon>
        <taxon>Sordariomycetes</taxon>
        <taxon>Xylariomycetidae</taxon>
        <taxon>Xylariales</taxon>
        <taxon>Diatrypaceae</taxon>
        <taxon>Diatrype</taxon>
    </lineage>
</organism>
<dbReference type="AlphaFoldDB" id="A0AAN9V2Q2"/>
<comment type="subcellular location">
    <subcellularLocation>
        <location evidence="2">Endoplasmic reticulum</location>
    </subcellularLocation>
    <subcellularLocation>
        <location evidence="3">Membrane</location>
    </subcellularLocation>
    <subcellularLocation>
        <location evidence="1">Mitochondrion</location>
    </subcellularLocation>
</comment>
<dbReference type="PANTHER" id="PTHR48182">
    <property type="entry name" value="PROTEIN SERAC1"/>
    <property type="match status" value="1"/>
</dbReference>
<evidence type="ECO:0000256" key="2">
    <source>
        <dbReference type="ARBA" id="ARBA00004240"/>
    </source>
</evidence>
<name>A0AAN9V2Q2_9PEZI</name>
<dbReference type="GO" id="GO:0005739">
    <property type="term" value="C:mitochondrion"/>
    <property type="evidence" value="ECO:0007669"/>
    <property type="project" value="UniProtKB-SubCell"/>
</dbReference>
<dbReference type="PANTHER" id="PTHR48182:SF2">
    <property type="entry name" value="PROTEIN SERAC1"/>
    <property type="match status" value="1"/>
</dbReference>
<keyword evidence="5" id="KW-0496">Mitochondrion</keyword>
<evidence type="ECO:0000256" key="4">
    <source>
        <dbReference type="ARBA" id="ARBA00022824"/>
    </source>
</evidence>
<dbReference type="Proteomes" id="UP001320420">
    <property type="component" value="Unassembled WGS sequence"/>
</dbReference>
<sequence length="216" mass="23906">MSSFALCVRGSPRRGGDNGVGGDGDDDPIADLIFVHGLGGSSRLSWCMDHDLDRYWPLHWLPNDPVVRRARIFTFGYNADFRSSSQSPTLGIADFAKALLFDMRYGRNQDGKSFELGQFRHIAPRLQIFSFYETLKTSVGLSSIMILGEDSAKLDYPGEISRPLNADHHGVCNFATEEDPNYRVVLGTLVSLTSAYSQRSKLATSTKLVHGWKGLA</sequence>
<proteinExistence type="predicted"/>
<evidence type="ECO:0000313" key="8">
    <source>
        <dbReference type="Proteomes" id="UP001320420"/>
    </source>
</evidence>
<keyword evidence="6" id="KW-0472">Membrane</keyword>
<dbReference type="GO" id="GO:0005783">
    <property type="term" value="C:endoplasmic reticulum"/>
    <property type="evidence" value="ECO:0007669"/>
    <property type="project" value="UniProtKB-SubCell"/>
</dbReference>
<accession>A0AAN9V2Q2</accession>
<dbReference type="InterPro" id="IPR052374">
    <property type="entry name" value="SERAC1"/>
</dbReference>
<comment type="caution">
    <text evidence="7">The sequence shown here is derived from an EMBL/GenBank/DDBJ whole genome shotgun (WGS) entry which is preliminary data.</text>
</comment>
<gene>
    <name evidence="7" type="ORF">SLS62_004695</name>
</gene>
<dbReference type="EMBL" id="JAKJXP020000029">
    <property type="protein sequence ID" value="KAK7753404.1"/>
    <property type="molecule type" value="Genomic_DNA"/>
</dbReference>
<reference evidence="7 8" key="1">
    <citation type="submission" date="2024-02" db="EMBL/GenBank/DDBJ databases">
        <title>De novo assembly and annotation of 12 fungi associated with fruit tree decline syndrome in Ontario, Canada.</title>
        <authorList>
            <person name="Sulman M."/>
            <person name="Ellouze W."/>
            <person name="Ilyukhin E."/>
        </authorList>
    </citation>
    <scope>NUCLEOTIDE SEQUENCE [LARGE SCALE GENOMIC DNA]</scope>
    <source>
        <strain evidence="7 8">M11/M66-122</strain>
    </source>
</reference>
<evidence type="ECO:0000256" key="6">
    <source>
        <dbReference type="ARBA" id="ARBA00023136"/>
    </source>
</evidence>
<keyword evidence="4" id="KW-0256">Endoplasmic reticulum</keyword>
<keyword evidence="8" id="KW-1185">Reference proteome</keyword>
<evidence type="ECO:0000313" key="7">
    <source>
        <dbReference type="EMBL" id="KAK7753404.1"/>
    </source>
</evidence>
<protein>
    <submittedName>
        <fullName evidence="7">Uncharacterized protein</fullName>
    </submittedName>
</protein>
<evidence type="ECO:0000256" key="3">
    <source>
        <dbReference type="ARBA" id="ARBA00004370"/>
    </source>
</evidence>